<dbReference type="Proteomes" id="UP000308133">
    <property type="component" value="Unassembled WGS sequence"/>
</dbReference>
<comment type="caution">
    <text evidence="2">The sequence shown here is derived from an EMBL/GenBank/DDBJ whole genome shotgun (WGS) entry which is preliminary data.</text>
</comment>
<proteinExistence type="predicted"/>
<feature type="compositionally biased region" description="Polar residues" evidence="1">
    <location>
        <begin position="290"/>
        <end position="307"/>
    </location>
</feature>
<feature type="compositionally biased region" description="Basic and acidic residues" evidence="1">
    <location>
        <begin position="350"/>
        <end position="369"/>
    </location>
</feature>
<evidence type="ECO:0000313" key="2">
    <source>
        <dbReference type="EMBL" id="TKX23713.1"/>
    </source>
</evidence>
<accession>A0A4U7AYI5</accession>
<evidence type="ECO:0000256" key="1">
    <source>
        <dbReference type="SAM" id="MobiDB-lite"/>
    </source>
</evidence>
<reference evidence="2 3" key="1">
    <citation type="submission" date="2018-02" db="EMBL/GenBank/DDBJ databases">
        <title>Draft genome sequences of Elsinoe sp., causing black scab on jojoba.</title>
        <authorList>
            <person name="Stodart B."/>
            <person name="Jeffress S."/>
            <person name="Ash G."/>
            <person name="Arun Chinnappa K."/>
        </authorList>
    </citation>
    <scope>NUCLEOTIDE SEQUENCE [LARGE SCALE GENOMIC DNA]</scope>
    <source>
        <strain evidence="2 3">Hillstone_2</strain>
    </source>
</reference>
<name>A0A4U7AYI5_9PEZI</name>
<protein>
    <submittedName>
        <fullName evidence="2">Uncharacterized protein</fullName>
    </submittedName>
</protein>
<feature type="region of interest" description="Disordered" evidence="1">
    <location>
        <begin position="335"/>
        <end position="372"/>
    </location>
</feature>
<feature type="compositionally biased region" description="Polar residues" evidence="1">
    <location>
        <begin position="229"/>
        <end position="252"/>
    </location>
</feature>
<feature type="region of interest" description="Disordered" evidence="1">
    <location>
        <begin position="113"/>
        <end position="307"/>
    </location>
</feature>
<sequence>MERLLDYCERQEYYHSPSFQDVSFEDWLPSSIVHNLRNKKLPLRSDLAQPLEENSATIINRAKQALYAINQSKFNLARQLSTGSRFGLQTQGLSAQKNLLQLSQENPARIGLHSSSSLNASLPEDPFAPTPNFNPVQPLVYTVPGEPKKTKRPQQRSVQTATTPVENNIPIETRRSSRLSTKKIDYAEDSTSSVESPVPEAARPTELTSENLTSFTSLDFPDVDENVRSDQASQSYQSFRIENRMSSDSTLSEALDVSTPPGMGSTVDSSRKKRRVEVSASPCLRFSTPRGAQTAATEDPSPTKTDASVISVDLGSHIRKQRQKSAGTIACEKPVQATPTGKPIMVDISPQHDKKPARPSEKYDGHDSDQQQLQSLYSSATTRVLEEHRAKQVSTMVPPPSFTRLTTSDARPISRDGRQQDLDISFTDVDQTAAAEMTGNVAPQQFVNLQVDQTAQPPQVDNPCPTNTYQAQQRLSDYNHLTRQNLAYQLSAIRTQQGNPTLVQQMKQDLGQRIHAMRMQQANPNYSQQFLPNYSQQFNASPATYTVPTNQTNYLYAQQSMQHQSYHVPSSRVESQTVPDFRVQANQNQGYSTTATYSNQQSQQTFVSQFGPANHANMSESINPALLQTQPGVPTQPMYPYYNIHTNADNPGFSSMEHLPFFPGTRE</sequence>
<gene>
    <name evidence="2" type="ORF">C1H76_4230</name>
</gene>
<evidence type="ECO:0000313" key="3">
    <source>
        <dbReference type="Proteomes" id="UP000308133"/>
    </source>
</evidence>
<feature type="compositionally biased region" description="Polar residues" evidence="1">
    <location>
        <begin position="206"/>
        <end position="217"/>
    </location>
</feature>
<organism evidence="2 3">
    <name type="scientific">Elsinoe australis</name>
    <dbReference type="NCBI Taxonomy" id="40998"/>
    <lineage>
        <taxon>Eukaryota</taxon>
        <taxon>Fungi</taxon>
        <taxon>Dikarya</taxon>
        <taxon>Ascomycota</taxon>
        <taxon>Pezizomycotina</taxon>
        <taxon>Dothideomycetes</taxon>
        <taxon>Dothideomycetidae</taxon>
        <taxon>Myriangiales</taxon>
        <taxon>Elsinoaceae</taxon>
        <taxon>Elsinoe</taxon>
    </lineage>
</organism>
<dbReference type="EMBL" id="PTQR01000053">
    <property type="protein sequence ID" value="TKX23713.1"/>
    <property type="molecule type" value="Genomic_DNA"/>
</dbReference>
<feature type="region of interest" description="Disordered" evidence="1">
    <location>
        <begin position="389"/>
        <end position="415"/>
    </location>
</feature>
<feature type="compositionally biased region" description="Polar residues" evidence="1">
    <location>
        <begin position="155"/>
        <end position="166"/>
    </location>
</feature>
<dbReference type="AlphaFoldDB" id="A0A4U7AYI5"/>